<reference evidence="2" key="1">
    <citation type="submission" date="2020-04" db="EMBL/GenBank/DDBJ databases">
        <title>Hybrid Assembly of Korean Phytophthora infestans isolates.</title>
        <authorList>
            <person name="Prokchorchik M."/>
            <person name="Lee Y."/>
            <person name="Seo J."/>
            <person name="Cho J.-H."/>
            <person name="Park Y.-E."/>
            <person name="Jang D.-C."/>
            <person name="Im J.-S."/>
            <person name="Choi J.-G."/>
            <person name="Park H.-J."/>
            <person name="Lee G.-B."/>
            <person name="Lee Y.-G."/>
            <person name="Hong S.-Y."/>
            <person name="Cho K."/>
            <person name="Sohn K.H."/>
        </authorList>
    </citation>
    <scope>NUCLEOTIDE SEQUENCE</scope>
    <source>
        <strain evidence="2">KR_1_A1</strain>
    </source>
</reference>
<keyword evidence="3" id="KW-1185">Reference proteome</keyword>
<comment type="caution">
    <text evidence="2">The sequence shown here is derived from an EMBL/GenBank/DDBJ whole genome shotgun (WGS) entry which is preliminary data.</text>
</comment>
<evidence type="ECO:0000313" key="3">
    <source>
        <dbReference type="Proteomes" id="UP000602510"/>
    </source>
</evidence>
<accession>A0A833SGC8</accession>
<proteinExistence type="predicted"/>
<organism evidence="2 3">
    <name type="scientific">Phytophthora infestans</name>
    <name type="common">Potato late blight agent</name>
    <name type="synonym">Botrytis infestans</name>
    <dbReference type="NCBI Taxonomy" id="4787"/>
    <lineage>
        <taxon>Eukaryota</taxon>
        <taxon>Sar</taxon>
        <taxon>Stramenopiles</taxon>
        <taxon>Oomycota</taxon>
        <taxon>Peronosporomycetes</taxon>
        <taxon>Peronosporales</taxon>
        <taxon>Peronosporaceae</taxon>
        <taxon>Phytophthora</taxon>
    </lineage>
</organism>
<sequence length="599" mass="66417">MAECWTALVKHLKIRDRQPRFWEGVHLRRNKVTAQQAYLTFTGIRSKLEASGFCVSAMEFSRFVMIYGGLLISLSKLLQLEHMVRNALAGTILRLSNRACAHHQRTDAHLKEGAVDEAIPKDQENQGLDDDQVRGLPDRRISEIARQVEPVEVANAQAQANGDVLLAAIGAHDSFDATNVPFVGDKTQDRAMAECWTALVKHLKIRDRQPRFWEGVHLRRNKVTAQQASLTFTGIRSKLGASGFCVSAMEFSRFVMIYGGLLISLSKLLQLKHMVRNALAGTILRLSNHACAHHQRTDAHLKEGAVDEAIPKGQENQGLDDDQVRGLPDRRISEIARQVEPVEVANAQAQANGDVLLAAIGAHDSFDATNVPFVGDKTQDRAMAECWTALVKHLKIRDRQPRFWEGVHLRRNKVTAQQASLTFTGIRSKLGASGFCVSAMEFSRFVMIYGGLLISLSKLLQLKQMVRNALAGTILRLSNRACAHHQRTDAHLKEGAVDEAIPKDQENQGLDDDQVRGLPDRRISEIARQVEPVEVANAQAQANGDVLLAAIGAHDSFDATNVPFVGDKTVFTERREFERLNPASDACFRLLRAARSCHG</sequence>
<dbReference type="Proteomes" id="UP000602510">
    <property type="component" value="Unassembled WGS sequence"/>
</dbReference>
<protein>
    <submittedName>
        <fullName evidence="2">Uncharacterized protein</fullName>
    </submittedName>
</protein>
<dbReference type="EMBL" id="WSZM01000435">
    <property type="protein sequence ID" value="KAF4033113.1"/>
    <property type="molecule type" value="Genomic_DNA"/>
</dbReference>
<gene>
    <name evidence="2" type="ORF">GN244_ATG14998</name>
</gene>
<dbReference type="AlphaFoldDB" id="A0A833SGC8"/>
<feature type="region of interest" description="Disordered" evidence="1">
    <location>
        <begin position="111"/>
        <end position="133"/>
    </location>
</feature>
<feature type="compositionally biased region" description="Basic and acidic residues" evidence="1">
    <location>
        <begin position="111"/>
        <end position="124"/>
    </location>
</feature>
<evidence type="ECO:0000256" key="1">
    <source>
        <dbReference type="SAM" id="MobiDB-lite"/>
    </source>
</evidence>
<name>A0A833SGC8_PHYIN</name>
<evidence type="ECO:0000313" key="2">
    <source>
        <dbReference type="EMBL" id="KAF4033113.1"/>
    </source>
</evidence>